<dbReference type="Gene3D" id="3.90.1720.10">
    <property type="entry name" value="endopeptidase domain like (from Nostoc punctiforme)"/>
    <property type="match status" value="1"/>
</dbReference>
<dbReference type="PANTHER" id="PTHR47359:SF3">
    <property type="entry name" value="NLP_P60 DOMAIN-CONTAINING PROTEIN-RELATED"/>
    <property type="match status" value="1"/>
</dbReference>
<organism evidence="9 10">
    <name type="scientific">Streptomyces adustus</name>
    <dbReference type="NCBI Taxonomy" id="1609272"/>
    <lineage>
        <taxon>Bacteria</taxon>
        <taxon>Bacillati</taxon>
        <taxon>Actinomycetota</taxon>
        <taxon>Actinomycetes</taxon>
        <taxon>Kitasatosporales</taxon>
        <taxon>Streptomycetaceae</taxon>
        <taxon>Streptomyces</taxon>
    </lineage>
</organism>
<protein>
    <recommendedName>
        <fullName evidence="8">NlpC/P60 domain-containing protein</fullName>
    </recommendedName>
</protein>
<evidence type="ECO:0000256" key="6">
    <source>
        <dbReference type="SAM" id="MobiDB-lite"/>
    </source>
</evidence>
<dbReference type="GO" id="GO:0006508">
    <property type="term" value="P:proteolysis"/>
    <property type="evidence" value="ECO:0007669"/>
    <property type="project" value="UniProtKB-KW"/>
</dbReference>
<dbReference type="GO" id="GO:0008234">
    <property type="term" value="F:cysteine-type peptidase activity"/>
    <property type="evidence" value="ECO:0007669"/>
    <property type="project" value="UniProtKB-KW"/>
</dbReference>
<name>A0A5N8VQL6_9ACTN</name>
<evidence type="ECO:0000313" key="10">
    <source>
        <dbReference type="Proteomes" id="UP000325849"/>
    </source>
</evidence>
<reference evidence="9 10" key="1">
    <citation type="submission" date="2019-07" db="EMBL/GenBank/DDBJ databases">
        <title>New species of Amycolatopsis and Streptomyces.</title>
        <authorList>
            <person name="Duangmal K."/>
            <person name="Teo W.F.A."/>
            <person name="Lipun K."/>
        </authorList>
    </citation>
    <scope>NUCLEOTIDE SEQUENCE [LARGE SCALE GENOMIC DNA]</scope>
    <source>
        <strain evidence="9 10">NBRC 109810</strain>
    </source>
</reference>
<keyword evidence="10" id="KW-1185">Reference proteome</keyword>
<evidence type="ECO:0000313" key="9">
    <source>
        <dbReference type="EMBL" id="MPY36125.1"/>
    </source>
</evidence>
<dbReference type="PROSITE" id="PS51935">
    <property type="entry name" value="NLPC_P60"/>
    <property type="match status" value="1"/>
</dbReference>
<evidence type="ECO:0000256" key="1">
    <source>
        <dbReference type="ARBA" id="ARBA00007074"/>
    </source>
</evidence>
<keyword evidence="2" id="KW-0645">Protease</keyword>
<evidence type="ECO:0000256" key="7">
    <source>
        <dbReference type="SAM" id="SignalP"/>
    </source>
</evidence>
<evidence type="ECO:0000256" key="5">
    <source>
        <dbReference type="SAM" id="Coils"/>
    </source>
</evidence>
<evidence type="ECO:0000256" key="4">
    <source>
        <dbReference type="ARBA" id="ARBA00022807"/>
    </source>
</evidence>
<evidence type="ECO:0000256" key="3">
    <source>
        <dbReference type="ARBA" id="ARBA00022801"/>
    </source>
</evidence>
<feature type="compositionally biased region" description="Pro residues" evidence="6">
    <location>
        <begin position="367"/>
        <end position="379"/>
    </location>
</feature>
<dbReference type="Pfam" id="PF00877">
    <property type="entry name" value="NLPC_P60"/>
    <property type="match status" value="1"/>
</dbReference>
<dbReference type="InterPro" id="IPR038765">
    <property type="entry name" value="Papain-like_cys_pep_sf"/>
</dbReference>
<keyword evidence="7" id="KW-0732">Signal</keyword>
<feature type="region of interest" description="Disordered" evidence="6">
    <location>
        <begin position="32"/>
        <end position="55"/>
    </location>
</feature>
<feature type="region of interest" description="Disordered" evidence="6">
    <location>
        <begin position="361"/>
        <end position="462"/>
    </location>
</feature>
<feature type="compositionally biased region" description="Pro residues" evidence="6">
    <location>
        <begin position="406"/>
        <end position="417"/>
    </location>
</feature>
<dbReference type="EMBL" id="VJZD01000199">
    <property type="protein sequence ID" value="MPY36125.1"/>
    <property type="molecule type" value="Genomic_DNA"/>
</dbReference>
<proteinExistence type="inferred from homology"/>
<dbReference type="SUPFAM" id="SSF54001">
    <property type="entry name" value="Cysteine proteinases"/>
    <property type="match status" value="1"/>
</dbReference>
<feature type="compositionally biased region" description="Low complexity" evidence="6">
    <location>
        <begin position="32"/>
        <end position="51"/>
    </location>
</feature>
<comment type="caution">
    <text evidence="9">The sequence shown here is derived from an EMBL/GenBank/DDBJ whole genome shotgun (WGS) entry which is preliminary data.</text>
</comment>
<dbReference type="InterPro" id="IPR000064">
    <property type="entry name" value="NLP_P60_dom"/>
</dbReference>
<feature type="compositionally biased region" description="Low complexity" evidence="6">
    <location>
        <begin position="392"/>
        <end position="405"/>
    </location>
</feature>
<feature type="chain" id="PRO_5038449595" description="NlpC/P60 domain-containing protein" evidence="7">
    <location>
        <begin position="27"/>
        <end position="462"/>
    </location>
</feature>
<dbReference type="PANTHER" id="PTHR47359">
    <property type="entry name" value="PEPTIDOGLYCAN DL-ENDOPEPTIDASE CWLO"/>
    <property type="match status" value="1"/>
</dbReference>
<accession>A0A5N8VQL6</accession>
<sequence length="462" mass="49309">MSGRFLRLACTAAAAAQLALAPQSVAALPGPGAATAGPGTTTASPGTATASSEKRSVAELLTDLQQLYRATEKATETYNATEEQLKKQSTRAGRLDAELDRARLSLDESRVEAARLARQQYQGSNDISPYLRLLLARDPQHALDEGHVIGRLARERTETVGRLTGNERRSRDLARKARTAFYTQRALAERRKKDRDDVHRRLAAVEKLIASLSAEQLTELAEFERTGIAKAQDELITSGALGTAVERTPTQEGEEAVRYAVRQLGKPYEWGAEGPKSYDCSGLTSRAWQDAGTVIPRTSQEQWARLPRIPLTELRPGDLVVYFPEATHVAMYLGHGMVVQAPRPGARVKVSPLAANPVLGAVRPDPAGTPLPRYTPPELPVHALDGKDEGYAPATAPRPTAAQPAAPQPSAPQPAAPRPAASQPSAPRPSAPQSAAPRLAASQPSASQPSAPPASVPKPSVR</sequence>
<keyword evidence="4" id="KW-0788">Thiol protease</keyword>
<evidence type="ECO:0000259" key="8">
    <source>
        <dbReference type="PROSITE" id="PS51935"/>
    </source>
</evidence>
<feature type="compositionally biased region" description="Low complexity" evidence="6">
    <location>
        <begin position="431"/>
        <end position="449"/>
    </location>
</feature>
<evidence type="ECO:0000256" key="2">
    <source>
        <dbReference type="ARBA" id="ARBA00022670"/>
    </source>
</evidence>
<keyword evidence="5" id="KW-0175">Coiled coil</keyword>
<feature type="domain" description="NlpC/P60" evidence="8">
    <location>
        <begin position="250"/>
        <end position="375"/>
    </location>
</feature>
<dbReference type="InterPro" id="IPR051794">
    <property type="entry name" value="PG_Endopeptidase_C40"/>
</dbReference>
<dbReference type="AlphaFoldDB" id="A0A5N8VQL6"/>
<comment type="similarity">
    <text evidence="1">Belongs to the peptidase C40 family.</text>
</comment>
<dbReference type="Proteomes" id="UP000325849">
    <property type="component" value="Unassembled WGS sequence"/>
</dbReference>
<gene>
    <name evidence="9" type="ORF">FNH09_34355</name>
</gene>
<feature type="coiled-coil region" evidence="5">
    <location>
        <begin position="64"/>
        <end position="119"/>
    </location>
</feature>
<feature type="signal peptide" evidence="7">
    <location>
        <begin position="1"/>
        <end position="26"/>
    </location>
</feature>
<dbReference type="RefSeq" id="WP_162469530.1">
    <property type="nucleotide sequence ID" value="NZ_VJZD01000199.1"/>
</dbReference>
<keyword evidence="3" id="KW-0378">Hydrolase</keyword>